<reference evidence="2" key="1">
    <citation type="submission" date="2021-01" db="EMBL/GenBank/DDBJ databases">
        <title>Diatom-associated Roseobacters Show Island Model of Population Structure.</title>
        <authorList>
            <person name="Qu L."/>
            <person name="Feng X."/>
            <person name="Chen Y."/>
            <person name="Li L."/>
            <person name="Wang X."/>
            <person name="Hu Z."/>
            <person name="Wang H."/>
            <person name="Luo H."/>
        </authorList>
    </citation>
    <scope>NUCLEOTIDE SEQUENCE</scope>
    <source>
        <strain evidence="2">SM26-45</strain>
    </source>
</reference>
<dbReference type="EMBL" id="JAFBWN010000017">
    <property type="protein sequence ID" value="MBM2356626.1"/>
    <property type="molecule type" value="Genomic_DNA"/>
</dbReference>
<evidence type="ECO:0000313" key="3">
    <source>
        <dbReference type="Proteomes" id="UP000809337"/>
    </source>
</evidence>
<dbReference type="AlphaFoldDB" id="A0A9Q2NTD2"/>
<proteinExistence type="predicted"/>
<dbReference type="Proteomes" id="UP000809337">
    <property type="component" value="Unassembled WGS sequence"/>
</dbReference>
<feature type="region of interest" description="Disordered" evidence="1">
    <location>
        <begin position="38"/>
        <end position="72"/>
    </location>
</feature>
<accession>A0A9Q2NTD2</accession>
<evidence type="ECO:0000256" key="1">
    <source>
        <dbReference type="SAM" id="MobiDB-lite"/>
    </source>
</evidence>
<gene>
    <name evidence="2" type="ORF">JQX14_18890</name>
</gene>
<sequence>MQILNVAQDAVKISLDENCQVLHGARIGAMRRMRKLRTAGGDAGTPGMIGLKPSTTLNADAARSLARPAIRP</sequence>
<organism evidence="2 3">
    <name type="scientific">Pseudosulfitobacter pseudonitzschiae</name>
    <dbReference type="NCBI Taxonomy" id="1402135"/>
    <lineage>
        <taxon>Bacteria</taxon>
        <taxon>Pseudomonadati</taxon>
        <taxon>Pseudomonadota</taxon>
        <taxon>Alphaproteobacteria</taxon>
        <taxon>Rhodobacterales</taxon>
        <taxon>Roseobacteraceae</taxon>
        <taxon>Pseudosulfitobacter</taxon>
    </lineage>
</organism>
<dbReference type="RefSeq" id="WP_231035532.1">
    <property type="nucleotide sequence ID" value="NZ_JAJNGX010000017.1"/>
</dbReference>
<protein>
    <submittedName>
        <fullName evidence="2">Uncharacterized protein</fullName>
    </submittedName>
</protein>
<comment type="caution">
    <text evidence="2">The sequence shown here is derived from an EMBL/GenBank/DDBJ whole genome shotgun (WGS) entry which is preliminary data.</text>
</comment>
<name>A0A9Q2NTD2_9RHOB</name>
<evidence type="ECO:0000313" key="2">
    <source>
        <dbReference type="EMBL" id="MBM2356626.1"/>
    </source>
</evidence>